<dbReference type="SUPFAM" id="SSF103473">
    <property type="entry name" value="MFS general substrate transporter"/>
    <property type="match status" value="1"/>
</dbReference>
<feature type="compositionally biased region" description="Polar residues" evidence="5">
    <location>
        <begin position="1"/>
        <end position="10"/>
    </location>
</feature>
<feature type="transmembrane region" description="Helical" evidence="6">
    <location>
        <begin position="402"/>
        <end position="427"/>
    </location>
</feature>
<evidence type="ECO:0000313" key="9">
    <source>
        <dbReference type="Proteomes" id="UP001239445"/>
    </source>
</evidence>
<feature type="transmembrane region" description="Helical" evidence="6">
    <location>
        <begin position="141"/>
        <end position="162"/>
    </location>
</feature>
<dbReference type="PANTHER" id="PTHR42718:SF11">
    <property type="entry name" value="MAJOR FACILITATOR SUPERFAMILY (MFS) PROFILE DOMAIN-CONTAINING PROTEIN"/>
    <property type="match status" value="1"/>
</dbReference>
<feature type="transmembrane region" description="Helical" evidence="6">
    <location>
        <begin position="205"/>
        <end position="223"/>
    </location>
</feature>
<evidence type="ECO:0000259" key="7">
    <source>
        <dbReference type="PROSITE" id="PS50850"/>
    </source>
</evidence>
<feature type="transmembrane region" description="Helical" evidence="6">
    <location>
        <begin position="317"/>
        <end position="337"/>
    </location>
</feature>
<feature type="transmembrane region" description="Helical" evidence="6">
    <location>
        <begin position="478"/>
        <end position="497"/>
    </location>
</feature>
<comment type="subcellular location">
    <subcellularLocation>
        <location evidence="1">Membrane</location>
        <topology evidence="1">Multi-pass membrane protein</topology>
    </subcellularLocation>
</comment>
<dbReference type="InterPro" id="IPR011701">
    <property type="entry name" value="MFS"/>
</dbReference>
<feature type="transmembrane region" description="Helical" evidence="6">
    <location>
        <begin position="349"/>
        <end position="370"/>
    </location>
</feature>
<keyword evidence="3 6" id="KW-1133">Transmembrane helix</keyword>
<feature type="domain" description="Major facilitator superfamily (MFS) profile" evidence="7">
    <location>
        <begin position="39"/>
        <end position="502"/>
    </location>
</feature>
<dbReference type="GO" id="GO:0016020">
    <property type="term" value="C:membrane"/>
    <property type="evidence" value="ECO:0007669"/>
    <property type="project" value="UniProtKB-SubCell"/>
</dbReference>
<protein>
    <submittedName>
        <fullName evidence="8">Aminotriazole resistance protein</fullName>
    </submittedName>
</protein>
<dbReference type="AlphaFoldDB" id="A0AAJ0F7W0"/>
<dbReference type="Proteomes" id="UP001239445">
    <property type="component" value="Unassembled WGS sequence"/>
</dbReference>
<dbReference type="InterPro" id="IPR020846">
    <property type="entry name" value="MFS_dom"/>
</dbReference>
<evidence type="ECO:0000256" key="5">
    <source>
        <dbReference type="SAM" id="MobiDB-lite"/>
    </source>
</evidence>
<name>A0AAJ0F7W0_9PEZI</name>
<evidence type="ECO:0000256" key="1">
    <source>
        <dbReference type="ARBA" id="ARBA00004141"/>
    </source>
</evidence>
<feature type="region of interest" description="Disordered" evidence="5">
    <location>
        <begin position="1"/>
        <end position="29"/>
    </location>
</feature>
<feature type="transmembrane region" description="Helical" evidence="6">
    <location>
        <begin position="48"/>
        <end position="72"/>
    </location>
</feature>
<organism evidence="8 9">
    <name type="scientific">Echria macrotheca</name>
    <dbReference type="NCBI Taxonomy" id="438768"/>
    <lineage>
        <taxon>Eukaryota</taxon>
        <taxon>Fungi</taxon>
        <taxon>Dikarya</taxon>
        <taxon>Ascomycota</taxon>
        <taxon>Pezizomycotina</taxon>
        <taxon>Sordariomycetes</taxon>
        <taxon>Sordariomycetidae</taxon>
        <taxon>Sordariales</taxon>
        <taxon>Schizotheciaceae</taxon>
        <taxon>Echria</taxon>
    </lineage>
</organism>
<feature type="transmembrane region" description="Helical" evidence="6">
    <location>
        <begin position="174"/>
        <end position="193"/>
    </location>
</feature>
<dbReference type="EMBL" id="MU839842">
    <property type="protein sequence ID" value="KAK1751529.1"/>
    <property type="molecule type" value="Genomic_DNA"/>
</dbReference>
<dbReference type="Pfam" id="PF07690">
    <property type="entry name" value="MFS_1"/>
    <property type="match status" value="1"/>
</dbReference>
<feature type="transmembrane region" description="Helical" evidence="6">
    <location>
        <begin position="377"/>
        <end position="396"/>
    </location>
</feature>
<evidence type="ECO:0000256" key="2">
    <source>
        <dbReference type="ARBA" id="ARBA00022692"/>
    </source>
</evidence>
<feature type="transmembrane region" description="Helical" evidence="6">
    <location>
        <begin position="84"/>
        <end position="102"/>
    </location>
</feature>
<feature type="transmembrane region" description="Helical" evidence="6">
    <location>
        <begin position="439"/>
        <end position="458"/>
    </location>
</feature>
<dbReference type="PANTHER" id="PTHR42718">
    <property type="entry name" value="MAJOR FACILITATOR SUPERFAMILY MULTIDRUG TRANSPORTER MFSC"/>
    <property type="match status" value="1"/>
</dbReference>
<evidence type="ECO:0000256" key="3">
    <source>
        <dbReference type="ARBA" id="ARBA00022989"/>
    </source>
</evidence>
<dbReference type="GO" id="GO:0022857">
    <property type="term" value="F:transmembrane transporter activity"/>
    <property type="evidence" value="ECO:0007669"/>
    <property type="project" value="InterPro"/>
</dbReference>
<dbReference type="PROSITE" id="PS50850">
    <property type="entry name" value="MFS"/>
    <property type="match status" value="1"/>
</dbReference>
<proteinExistence type="predicted"/>
<evidence type="ECO:0000313" key="8">
    <source>
        <dbReference type="EMBL" id="KAK1751529.1"/>
    </source>
</evidence>
<feature type="transmembrane region" description="Helical" evidence="6">
    <location>
        <begin position="273"/>
        <end position="296"/>
    </location>
</feature>
<dbReference type="Gene3D" id="1.20.1720.10">
    <property type="entry name" value="Multidrug resistance protein D"/>
    <property type="match status" value="1"/>
</dbReference>
<feature type="transmembrane region" description="Helical" evidence="6">
    <location>
        <begin position="243"/>
        <end position="261"/>
    </location>
</feature>
<accession>A0AAJ0F7W0</accession>
<gene>
    <name evidence="8" type="ORF">QBC47DRAFT_392025</name>
</gene>
<comment type="caution">
    <text evidence="8">The sequence shown here is derived from an EMBL/GenBank/DDBJ whole genome shotgun (WGS) entry which is preliminary data.</text>
</comment>
<keyword evidence="4 6" id="KW-0472">Membrane</keyword>
<feature type="transmembrane region" description="Helical" evidence="6">
    <location>
        <begin position="114"/>
        <end position="135"/>
    </location>
</feature>
<evidence type="ECO:0000256" key="4">
    <source>
        <dbReference type="ARBA" id="ARBA00023136"/>
    </source>
</evidence>
<evidence type="ECO:0000256" key="6">
    <source>
        <dbReference type="SAM" id="Phobius"/>
    </source>
</evidence>
<keyword evidence="2 6" id="KW-0812">Transmembrane</keyword>
<dbReference type="InterPro" id="IPR036259">
    <property type="entry name" value="MFS_trans_sf"/>
</dbReference>
<keyword evidence="9" id="KW-1185">Reference proteome</keyword>
<reference evidence="8" key="1">
    <citation type="submission" date="2023-06" db="EMBL/GenBank/DDBJ databases">
        <title>Genome-scale phylogeny and comparative genomics of the fungal order Sordariales.</title>
        <authorList>
            <consortium name="Lawrence Berkeley National Laboratory"/>
            <person name="Hensen N."/>
            <person name="Bonometti L."/>
            <person name="Westerberg I."/>
            <person name="Brannstrom I.O."/>
            <person name="Guillou S."/>
            <person name="Cros-Aarteil S."/>
            <person name="Calhoun S."/>
            <person name="Haridas S."/>
            <person name="Kuo A."/>
            <person name="Mondo S."/>
            <person name="Pangilinan J."/>
            <person name="Riley R."/>
            <person name="Labutti K."/>
            <person name="Andreopoulos B."/>
            <person name="Lipzen A."/>
            <person name="Chen C."/>
            <person name="Yanf M."/>
            <person name="Daum C."/>
            <person name="Ng V."/>
            <person name="Clum A."/>
            <person name="Steindorff A."/>
            <person name="Ohm R."/>
            <person name="Martin F."/>
            <person name="Silar P."/>
            <person name="Natvig D."/>
            <person name="Lalanne C."/>
            <person name="Gautier V."/>
            <person name="Ament-Velasquez S.L."/>
            <person name="Kruys A."/>
            <person name="Hutchinson M.I."/>
            <person name="Powell A.J."/>
            <person name="Barry K."/>
            <person name="Miller A.N."/>
            <person name="Grigoriev I.V."/>
            <person name="Debuchy R."/>
            <person name="Gladieux P."/>
            <person name="Thoren M.H."/>
            <person name="Johannesson H."/>
        </authorList>
    </citation>
    <scope>NUCLEOTIDE SEQUENCE</scope>
    <source>
        <strain evidence="8">PSN4</strain>
    </source>
</reference>
<sequence length="519" mass="55883">MGNFDTTQNMGVRDPESLSSPDESQDEVDVEQLGRSRPAVFSSTLQEVLFCLSLLISMLMAEFFISGFNIILPDLSHSLSIPPGYQTWPASVFSLVTGAFLLPLGRLADMHGAYWVFTLGLVWFTIWCLVSGFSTSHEMLIASRALAGLGPAAFLPTSIMLIGKSYRPGPRKNLVFSLYSAFAPIGFFLGIITGGATTQMLSWRWYFWIGSAVLGVVCLTAFFTVPNDRAETRSENANVKMDYAGLFTIVPGLAMLTFAITDGAHAPNGFATSYIIATCVLGVLFLAAAVYVEGWVAAQPLLPFDLFKAKYMGRLSVSLFFAYGVFGIYLLYASIHISDYMGASALQTAVWFTPMAAGGMVLATIGGFTLHLLPGRVLLIISGFGSLACVLLFALIPKNGNYWAFVFPAMIGATVGVDITYLVSNIFITTNVPRHRQGLAGALINSLLFLGISFFLGLADLAVSEDQKAHPDGEGHKVAFWFATASAAVALAIFATIDLGKAESDLTVEEREKRQGPAA</sequence>
<dbReference type="Gene3D" id="1.20.1250.20">
    <property type="entry name" value="MFS general substrate transporter like domains"/>
    <property type="match status" value="1"/>
</dbReference>